<keyword evidence="4 6" id="KW-0418">Kinase</keyword>
<sequence>MSNDGLLIIGEALIDVVHRLDGSVDEVPGGSPANVAITLGRLGRTPHLLTWVGDDAAGQRIAQWLRASGVVVEPSSFGSDHTSTATAVLGEDGGARYIFDIDWNIPADVDLSGIGHVHVGSIGAVLEPAAGPLYDLLSALKVAGATISYDPNARPAIMEAPEITARKFARLVAISDVVKVSDEDLEWVAPGESYEDVARRWAASGPGLVIVTRGGSGALAFTEEANFEVDGVSVEVVDTVGAGDTFMGALIDGLLSAGALGYGHQGAVKTIDHEALVAVLNRCARAAAVTVSRPGADPPTLAELDG</sequence>
<dbReference type="CDD" id="cd01167">
    <property type="entry name" value="bac_FRK"/>
    <property type="match status" value="1"/>
</dbReference>
<dbReference type="PROSITE" id="PS00584">
    <property type="entry name" value="PFKB_KINASES_2"/>
    <property type="match status" value="1"/>
</dbReference>
<dbReference type="EMBL" id="VFOS01000001">
    <property type="protein sequence ID" value="TQL63847.1"/>
    <property type="molecule type" value="Genomic_DNA"/>
</dbReference>
<dbReference type="InterPro" id="IPR002173">
    <property type="entry name" value="Carboh/pur_kinase_PfkB_CS"/>
</dbReference>
<dbReference type="InterPro" id="IPR050306">
    <property type="entry name" value="PfkB_Carbo_kinase"/>
</dbReference>
<comment type="caution">
    <text evidence="8">The sequence shown here is derived from an EMBL/GenBank/DDBJ whole genome shotgun (WGS) entry which is preliminary data.</text>
</comment>
<evidence type="ECO:0000256" key="1">
    <source>
        <dbReference type="ARBA" id="ARBA00010688"/>
    </source>
</evidence>
<dbReference type="GO" id="GO:0008865">
    <property type="term" value="F:fructokinase activity"/>
    <property type="evidence" value="ECO:0007669"/>
    <property type="project" value="UniProtKB-ARBA"/>
</dbReference>
<accession>A0A542ZU47</accession>
<keyword evidence="2 6" id="KW-0808">Transferase</keyword>
<comment type="similarity">
    <text evidence="1 6">Belongs to the carbohydrate kinase PfkB family.</text>
</comment>
<keyword evidence="3" id="KW-0547">Nucleotide-binding</keyword>
<dbReference type="Gene3D" id="3.40.1190.20">
    <property type="match status" value="1"/>
</dbReference>
<keyword evidence="5" id="KW-0067">ATP-binding</keyword>
<dbReference type="Proteomes" id="UP000315389">
    <property type="component" value="Unassembled WGS sequence"/>
</dbReference>
<keyword evidence="9" id="KW-1185">Reference proteome</keyword>
<organism evidence="8 9">
    <name type="scientific">Rarobacter faecitabidus</name>
    <dbReference type="NCBI Taxonomy" id="13243"/>
    <lineage>
        <taxon>Bacteria</taxon>
        <taxon>Bacillati</taxon>
        <taxon>Actinomycetota</taxon>
        <taxon>Actinomycetes</taxon>
        <taxon>Micrococcales</taxon>
        <taxon>Rarobacteraceae</taxon>
        <taxon>Rarobacter</taxon>
    </lineage>
</organism>
<dbReference type="PANTHER" id="PTHR43085:SF1">
    <property type="entry name" value="PSEUDOURIDINE KINASE-RELATED"/>
    <property type="match status" value="1"/>
</dbReference>
<dbReference type="InterPro" id="IPR002139">
    <property type="entry name" value="Ribo/fructo_kinase"/>
</dbReference>
<dbReference type="GO" id="GO:0005524">
    <property type="term" value="F:ATP binding"/>
    <property type="evidence" value="ECO:0007669"/>
    <property type="project" value="UniProtKB-KW"/>
</dbReference>
<dbReference type="GO" id="GO:0006000">
    <property type="term" value="P:fructose metabolic process"/>
    <property type="evidence" value="ECO:0007669"/>
    <property type="project" value="UniProtKB-ARBA"/>
</dbReference>
<dbReference type="PANTHER" id="PTHR43085">
    <property type="entry name" value="HEXOKINASE FAMILY MEMBER"/>
    <property type="match status" value="1"/>
</dbReference>
<protein>
    <submittedName>
        <fullName evidence="8">Fructokinase</fullName>
    </submittedName>
</protein>
<evidence type="ECO:0000313" key="9">
    <source>
        <dbReference type="Proteomes" id="UP000315389"/>
    </source>
</evidence>
<proteinExistence type="inferred from homology"/>
<reference evidence="8 9" key="1">
    <citation type="submission" date="2019-06" db="EMBL/GenBank/DDBJ databases">
        <title>Sequencing the genomes of 1000 actinobacteria strains.</title>
        <authorList>
            <person name="Klenk H.-P."/>
        </authorList>
    </citation>
    <scope>NUCLEOTIDE SEQUENCE [LARGE SCALE GENOMIC DNA]</scope>
    <source>
        <strain evidence="8 9">DSM 4813</strain>
    </source>
</reference>
<dbReference type="PRINTS" id="PR00990">
    <property type="entry name" value="RIBOKINASE"/>
</dbReference>
<dbReference type="SUPFAM" id="SSF53613">
    <property type="entry name" value="Ribokinase-like"/>
    <property type="match status" value="1"/>
</dbReference>
<dbReference type="InterPro" id="IPR029056">
    <property type="entry name" value="Ribokinase-like"/>
</dbReference>
<dbReference type="AlphaFoldDB" id="A0A542ZU47"/>
<name>A0A542ZU47_RARFA</name>
<feature type="domain" description="Carbohydrate kinase PfkB" evidence="7">
    <location>
        <begin position="6"/>
        <end position="299"/>
    </location>
</feature>
<dbReference type="PROSITE" id="PS00583">
    <property type="entry name" value="PFKB_KINASES_1"/>
    <property type="match status" value="1"/>
</dbReference>
<dbReference type="InterPro" id="IPR011611">
    <property type="entry name" value="PfkB_dom"/>
</dbReference>
<dbReference type="Pfam" id="PF00294">
    <property type="entry name" value="PfkB"/>
    <property type="match status" value="1"/>
</dbReference>
<evidence type="ECO:0000256" key="4">
    <source>
        <dbReference type="ARBA" id="ARBA00022777"/>
    </source>
</evidence>
<evidence type="ECO:0000256" key="5">
    <source>
        <dbReference type="ARBA" id="ARBA00022840"/>
    </source>
</evidence>
<gene>
    <name evidence="8" type="ORF">FB461_0326</name>
</gene>
<evidence type="ECO:0000256" key="3">
    <source>
        <dbReference type="ARBA" id="ARBA00022741"/>
    </source>
</evidence>
<evidence type="ECO:0000313" key="8">
    <source>
        <dbReference type="EMBL" id="TQL63847.1"/>
    </source>
</evidence>
<dbReference type="OrthoDB" id="9795789at2"/>
<dbReference type="RefSeq" id="WP_142118322.1">
    <property type="nucleotide sequence ID" value="NZ_BAAASV010000002.1"/>
</dbReference>
<evidence type="ECO:0000259" key="7">
    <source>
        <dbReference type="Pfam" id="PF00294"/>
    </source>
</evidence>
<evidence type="ECO:0000256" key="2">
    <source>
        <dbReference type="ARBA" id="ARBA00022679"/>
    </source>
</evidence>
<evidence type="ECO:0000256" key="6">
    <source>
        <dbReference type="RuleBase" id="RU003704"/>
    </source>
</evidence>